<feature type="chain" id="PRO_5024847901" evidence="2">
    <location>
        <begin position="22"/>
        <end position="206"/>
    </location>
</feature>
<feature type="compositionally biased region" description="Low complexity" evidence="1">
    <location>
        <begin position="154"/>
        <end position="165"/>
    </location>
</feature>
<evidence type="ECO:0000256" key="2">
    <source>
        <dbReference type="SAM" id="SignalP"/>
    </source>
</evidence>
<protein>
    <submittedName>
        <fullName evidence="3">Uncharacterized protein</fullName>
    </submittedName>
</protein>
<accession>A0A5N6S9Q7</accession>
<dbReference type="RefSeq" id="XP_031907511.1">
    <property type="nucleotide sequence ID" value="XM_032061084.1"/>
</dbReference>
<feature type="region of interest" description="Disordered" evidence="1">
    <location>
        <begin position="149"/>
        <end position="187"/>
    </location>
</feature>
<organism evidence="3 4">
    <name type="scientific">Aspergillus pseudotamarii</name>
    <dbReference type="NCBI Taxonomy" id="132259"/>
    <lineage>
        <taxon>Eukaryota</taxon>
        <taxon>Fungi</taxon>
        <taxon>Dikarya</taxon>
        <taxon>Ascomycota</taxon>
        <taxon>Pezizomycotina</taxon>
        <taxon>Eurotiomycetes</taxon>
        <taxon>Eurotiomycetidae</taxon>
        <taxon>Eurotiales</taxon>
        <taxon>Aspergillaceae</taxon>
        <taxon>Aspergillus</taxon>
        <taxon>Aspergillus subgen. Circumdati</taxon>
    </lineage>
</organism>
<name>A0A5N6S9Q7_ASPPS</name>
<reference evidence="3 4" key="1">
    <citation type="submission" date="2019-04" db="EMBL/GenBank/DDBJ databases">
        <title>Friends and foes A comparative genomics study of 23 Aspergillus species from section Flavi.</title>
        <authorList>
            <consortium name="DOE Joint Genome Institute"/>
            <person name="Kjaerbolling I."/>
            <person name="Vesth T."/>
            <person name="Frisvad J.C."/>
            <person name="Nybo J.L."/>
            <person name="Theobald S."/>
            <person name="Kildgaard S."/>
            <person name="Isbrandt T."/>
            <person name="Kuo A."/>
            <person name="Sato A."/>
            <person name="Lyhne E.K."/>
            <person name="Kogle M.E."/>
            <person name="Wiebenga A."/>
            <person name="Kun R.S."/>
            <person name="Lubbers R.J."/>
            <person name="Makela M.R."/>
            <person name="Barry K."/>
            <person name="Chovatia M."/>
            <person name="Clum A."/>
            <person name="Daum C."/>
            <person name="Haridas S."/>
            <person name="He G."/>
            <person name="LaButti K."/>
            <person name="Lipzen A."/>
            <person name="Mondo S."/>
            <person name="Riley R."/>
            <person name="Salamov A."/>
            <person name="Simmons B.A."/>
            <person name="Magnuson J.K."/>
            <person name="Henrissat B."/>
            <person name="Mortensen U.H."/>
            <person name="Larsen T.O."/>
            <person name="Devries R.P."/>
            <person name="Grigoriev I.V."/>
            <person name="Machida M."/>
            <person name="Baker S.E."/>
            <person name="Andersen M.R."/>
        </authorList>
    </citation>
    <scope>NUCLEOTIDE SEQUENCE [LARGE SCALE GENOMIC DNA]</scope>
    <source>
        <strain evidence="3 4">CBS 117625</strain>
    </source>
</reference>
<evidence type="ECO:0000313" key="3">
    <source>
        <dbReference type="EMBL" id="KAE8131448.1"/>
    </source>
</evidence>
<proteinExistence type="predicted"/>
<feature type="signal peptide" evidence="2">
    <location>
        <begin position="1"/>
        <end position="21"/>
    </location>
</feature>
<sequence length="206" mass="21359">MKSALFKSLAFLPALSVGAMATPLVSYAGYVYENCTGPSITATNIAVSYCANVEDIPIKSFTAYVFSGACDDSKSPVLNVYTGANCGSGLFQTVAVGSEKQCFEADTTIVSLGVDILHPSRNPVCSVFDSRSNTSQSITQRLPGTSCSARNGITETSSSSTCDPTDSARDASDRVSERRGYEFGGTSDAAVLGGGKSVVRHDAGVS</sequence>
<evidence type="ECO:0000256" key="1">
    <source>
        <dbReference type="SAM" id="MobiDB-lite"/>
    </source>
</evidence>
<dbReference type="AlphaFoldDB" id="A0A5N6S9Q7"/>
<dbReference type="GeneID" id="43645294"/>
<dbReference type="EMBL" id="ML743660">
    <property type="protein sequence ID" value="KAE8131448.1"/>
    <property type="molecule type" value="Genomic_DNA"/>
</dbReference>
<keyword evidence="4" id="KW-1185">Reference proteome</keyword>
<dbReference type="OrthoDB" id="4423022at2759"/>
<keyword evidence="2" id="KW-0732">Signal</keyword>
<gene>
    <name evidence="3" type="ORF">BDV38DRAFT_288694</name>
</gene>
<feature type="compositionally biased region" description="Basic and acidic residues" evidence="1">
    <location>
        <begin position="166"/>
        <end position="181"/>
    </location>
</feature>
<dbReference type="Proteomes" id="UP000325672">
    <property type="component" value="Unassembled WGS sequence"/>
</dbReference>
<evidence type="ECO:0000313" key="4">
    <source>
        <dbReference type="Proteomes" id="UP000325672"/>
    </source>
</evidence>